<reference evidence="2 3" key="1">
    <citation type="submission" date="2023-11" db="EMBL/GenBank/DDBJ databases">
        <title>Dfirmibasis_genome.</title>
        <authorList>
            <person name="Edelbroek B."/>
            <person name="Kjellin J."/>
            <person name="Jerlstrom-Hultqvist J."/>
            <person name="Soderbom F."/>
        </authorList>
    </citation>
    <scope>NUCLEOTIDE SEQUENCE [LARGE SCALE GENOMIC DNA]</scope>
    <source>
        <strain evidence="2 3">TNS-C-14</strain>
    </source>
</reference>
<evidence type="ECO:0000313" key="2">
    <source>
        <dbReference type="EMBL" id="KAK5584230.1"/>
    </source>
</evidence>
<name>A0AAN7UAX4_9MYCE</name>
<proteinExistence type="predicted"/>
<accession>A0AAN7UAX4</accession>
<protein>
    <submittedName>
        <fullName evidence="2">Uncharacterized protein</fullName>
    </submittedName>
</protein>
<comment type="caution">
    <text evidence="2">The sequence shown here is derived from an EMBL/GenBank/DDBJ whole genome shotgun (WGS) entry which is preliminary data.</text>
</comment>
<gene>
    <name evidence="2" type="ORF">RB653_005838</name>
</gene>
<feature type="region of interest" description="Disordered" evidence="1">
    <location>
        <begin position="57"/>
        <end position="94"/>
    </location>
</feature>
<evidence type="ECO:0000256" key="1">
    <source>
        <dbReference type="SAM" id="MobiDB-lite"/>
    </source>
</evidence>
<dbReference type="AlphaFoldDB" id="A0AAN7UAX4"/>
<dbReference type="Proteomes" id="UP001344447">
    <property type="component" value="Unassembled WGS sequence"/>
</dbReference>
<sequence length="164" mass="20107">MDKYLMSPSFLCDQRDTQDYFQGCFSNFHNNTYYQKQQQQQRQQQQQQQPYQNYYNQNIQQETYQHQQHQQQQQQQQQEQQQQQQEQQEHQQQQFIYDNKNLDNYSQNQKSNKQFIFIDQSLIEACKDAVKSKEVEEVEEIDEEGIPIIDVPVTNSVFYRNDIK</sequence>
<organism evidence="2 3">
    <name type="scientific">Dictyostelium firmibasis</name>
    <dbReference type="NCBI Taxonomy" id="79012"/>
    <lineage>
        <taxon>Eukaryota</taxon>
        <taxon>Amoebozoa</taxon>
        <taxon>Evosea</taxon>
        <taxon>Eumycetozoa</taxon>
        <taxon>Dictyostelia</taxon>
        <taxon>Dictyosteliales</taxon>
        <taxon>Dictyosteliaceae</taxon>
        <taxon>Dictyostelium</taxon>
    </lineage>
</organism>
<keyword evidence="3" id="KW-1185">Reference proteome</keyword>
<evidence type="ECO:0000313" key="3">
    <source>
        <dbReference type="Proteomes" id="UP001344447"/>
    </source>
</evidence>
<dbReference type="EMBL" id="JAVFKY010000001">
    <property type="protein sequence ID" value="KAK5584230.1"/>
    <property type="molecule type" value="Genomic_DNA"/>
</dbReference>